<dbReference type="Proteomes" id="UP001190700">
    <property type="component" value="Unassembled WGS sequence"/>
</dbReference>
<dbReference type="EMBL" id="LGRX02007193">
    <property type="protein sequence ID" value="KAK3275489.1"/>
    <property type="molecule type" value="Genomic_DNA"/>
</dbReference>
<comment type="caution">
    <text evidence="2">The sequence shown here is derived from an EMBL/GenBank/DDBJ whole genome shotgun (WGS) entry which is preliminary data.</text>
</comment>
<feature type="region of interest" description="Disordered" evidence="1">
    <location>
        <begin position="28"/>
        <end position="50"/>
    </location>
</feature>
<proteinExistence type="predicted"/>
<protein>
    <submittedName>
        <fullName evidence="2">Uncharacterized protein</fullName>
    </submittedName>
</protein>
<name>A0AAE0GC84_9CHLO</name>
<feature type="compositionally biased region" description="Basic and acidic residues" evidence="1">
    <location>
        <begin position="31"/>
        <end position="41"/>
    </location>
</feature>
<keyword evidence="3" id="KW-1185">Reference proteome</keyword>
<evidence type="ECO:0000313" key="2">
    <source>
        <dbReference type="EMBL" id="KAK3275489.1"/>
    </source>
</evidence>
<organism evidence="2 3">
    <name type="scientific">Cymbomonas tetramitiformis</name>
    <dbReference type="NCBI Taxonomy" id="36881"/>
    <lineage>
        <taxon>Eukaryota</taxon>
        <taxon>Viridiplantae</taxon>
        <taxon>Chlorophyta</taxon>
        <taxon>Pyramimonadophyceae</taxon>
        <taxon>Pyramimonadales</taxon>
        <taxon>Pyramimonadaceae</taxon>
        <taxon>Cymbomonas</taxon>
    </lineage>
</organism>
<accession>A0AAE0GC84</accession>
<sequence length="69" mass="7415">MFRLDKGQDANLLTSQALVPLAVARRRRAREARSASDRPGPHEVGANELCSGAGDNLLAPALRAKFFSP</sequence>
<evidence type="ECO:0000256" key="1">
    <source>
        <dbReference type="SAM" id="MobiDB-lite"/>
    </source>
</evidence>
<evidence type="ECO:0000313" key="3">
    <source>
        <dbReference type="Proteomes" id="UP001190700"/>
    </source>
</evidence>
<reference evidence="2 3" key="1">
    <citation type="journal article" date="2015" name="Genome Biol. Evol.">
        <title>Comparative Genomics of a Bacterivorous Green Alga Reveals Evolutionary Causalities and Consequences of Phago-Mixotrophic Mode of Nutrition.</title>
        <authorList>
            <person name="Burns J.A."/>
            <person name="Paasch A."/>
            <person name="Narechania A."/>
            <person name="Kim E."/>
        </authorList>
    </citation>
    <scope>NUCLEOTIDE SEQUENCE [LARGE SCALE GENOMIC DNA]</scope>
    <source>
        <strain evidence="2 3">PLY_AMNH</strain>
    </source>
</reference>
<gene>
    <name evidence="2" type="ORF">CYMTET_16383</name>
</gene>
<dbReference type="AlphaFoldDB" id="A0AAE0GC84"/>